<dbReference type="Proteomes" id="UP000053558">
    <property type="component" value="Unassembled WGS sequence"/>
</dbReference>
<protein>
    <recommendedName>
        <fullName evidence="3">F-box domain-containing protein</fullName>
    </recommendedName>
</protein>
<comment type="caution">
    <text evidence="1">The sequence shown here is derived from an EMBL/GenBank/DDBJ whole genome shotgun (WGS) entry which is preliminary data.</text>
</comment>
<dbReference type="OrthoDB" id="3145912at2759"/>
<dbReference type="AlphaFoldDB" id="A0A5M3MW83"/>
<dbReference type="OMA" id="HWTDPIL"/>
<accession>A0A5M3MW83</accession>
<name>A0A5M3MW83_CONPW</name>
<evidence type="ECO:0000313" key="2">
    <source>
        <dbReference type="Proteomes" id="UP000053558"/>
    </source>
</evidence>
<dbReference type="RefSeq" id="XP_007767113.1">
    <property type="nucleotide sequence ID" value="XM_007768923.1"/>
</dbReference>
<dbReference type="EMBL" id="JH711576">
    <property type="protein sequence ID" value="EIW83320.1"/>
    <property type="molecule type" value="Genomic_DNA"/>
</dbReference>
<reference evidence="2" key="1">
    <citation type="journal article" date="2012" name="Science">
        <title>The Paleozoic origin of enzymatic lignin decomposition reconstructed from 31 fungal genomes.</title>
        <authorList>
            <person name="Floudas D."/>
            <person name="Binder M."/>
            <person name="Riley R."/>
            <person name="Barry K."/>
            <person name="Blanchette R.A."/>
            <person name="Henrissat B."/>
            <person name="Martinez A.T."/>
            <person name="Otillar R."/>
            <person name="Spatafora J.W."/>
            <person name="Yadav J.S."/>
            <person name="Aerts A."/>
            <person name="Benoit I."/>
            <person name="Boyd A."/>
            <person name="Carlson A."/>
            <person name="Copeland A."/>
            <person name="Coutinho P.M."/>
            <person name="de Vries R.P."/>
            <person name="Ferreira P."/>
            <person name="Findley K."/>
            <person name="Foster B."/>
            <person name="Gaskell J."/>
            <person name="Glotzer D."/>
            <person name="Gorecki P."/>
            <person name="Heitman J."/>
            <person name="Hesse C."/>
            <person name="Hori C."/>
            <person name="Igarashi K."/>
            <person name="Jurgens J.A."/>
            <person name="Kallen N."/>
            <person name="Kersten P."/>
            <person name="Kohler A."/>
            <person name="Kuees U."/>
            <person name="Kumar T.K.A."/>
            <person name="Kuo A."/>
            <person name="LaButti K."/>
            <person name="Larrondo L.F."/>
            <person name="Lindquist E."/>
            <person name="Ling A."/>
            <person name="Lombard V."/>
            <person name="Lucas S."/>
            <person name="Lundell T."/>
            <person name="Martin R."/>
            <person name="McLaughlin D.J."/>
            <person name="Morgenstern I."/>
            <person name="Morin E."/>
            <person name="Murat C."/>
            <person name="Nagy L.G."/>
            <person name="Nolan M."/>
            <person name="Ohm R.A."/>
            <person name="Patyshakuliyeva A."/>
            <person name="Rokas A."/>
            <person name="Ruiz-Duenas F.J."/>
            <person name="Sabat G."/>
            <person name="Salamov A."/>
            <person name="Samejima M."/>
            <person name="Schmutz J."/>
            <person name="Slot J.C."/>
            <person name="St John F."/>
            <person name="Stenlid J."/>
            <person name="Sun H."/>
            <person name="Sun S."/>
            <person name="Syed K."/>
            <person name="Tsang A."/>
            <person name="Wiebenga A."/>
            <person name="Young D."/>
            <person name="Pisabarro A."/>
            <person name="Eastwood D.C."/>
            <person name="Martin F."/>
            <person name="Cullen D."/>
            <person name="Grigoriev I.V."/>
            <person name="Hibbett D.S."/>
        </authorList>
    </citation>
    <scope>NUCLEOTIDE SEQUENCE [LARGE SCALE GENOMIC DNA]</scope>
    <source>
        <strain evidence="2">RWD-64-598 SS2</strain>
    </source>
</reference>
<dbReference type="GeneID" id="19205090"/>
<evidence type="ECO:0008006" key="3">
    <source>
        <dbReference type="Google" id="ProtNLM"/>
    </source>
</evidence>
<gene>
    <name evidence="1" type="ORF">CONPUDRAFT_164282</name>
</gene>
<sequence length="298" mass="32897">MASLTSSIFADLPIELILDVFTHAVEADRASALNLCRVSSWVRAHVEPTLYTSVALPTPSKLVAFRAALAAPRDHDASPARHVRSLSITAPGPIDAIQDVLSRCTAVRRLLCGFSAASYVHSARQALKREYEPLPNAADMEDADGPAVVHLASAPREQHLLGLASRDGPEPSLVSPAVTHLKIQITLCTSRESIARLTTLPALTHLCVHYKPHPALVRSRVAEMLRPLVETDKLQLLLVQIVGMGDLAHRQEINAWNDGESHIVAERAPRFPFRQWDEASMWKGAERLVRERRQRSRN</sequence>
<organism evidence="1 2">
    <name type="scientific">Coniophora puteana (strain RWD-64-598)</name>
    <name type="common">Brown rot fungus</name>
    <dbReference type="NCBI Taxonomy" id="741705"/>
    <lineage>
        <taxon>Eukaryota</taxon>
        <taxon>Fungi</taxon>
        <taxon>Dikarya</taxon>
        <taxon>Basidiomycota</taxon>
        <taxon>Agaricomycotina</taxon>
        <taxon>Agaricomycetes</taxon>
        <taxon>Agaricomycetidae</taxon>
        <taxon>Boletales</taxon>
        <taxon>Coniophorineae</taxon>
        <taxon>Coniophoraceae</taxon>
        <taxon>Coniophora</taxon>
    </lineage>
</organism>
<dbReference type="KEGG" id="cput:CONPUDRAFT_164282"/>
<evidence type="ECO:0000313" key="1">
    <source>
        <dbReference type="EMBL" id="EIW83320.1"/>
    </source>
</evidence>
<proteinExistence type="predicted"/>
<keyword evidence="2" id="KW-1185">Reference proteome</keyword>